<dbReference type="Gene3D" id="3.40.50.1820">
    <property type="entry name" value="alpha/beta hydrolase"/>
    <property type="match status" value="1"/>
</dbReference>
<dbReference type="Proteomes" id="UP001218218">
    <property type="component" value="Unassembled WGS sequence"/>
</dbReference>
<protein>
    <recommendedName>
        <fullName evidence="3">Carboxylic ester hydrolase</fullName>
        <ecNumber evidence="3">3.1.1.-</ecNumber>
    </recommendedName>
</protein>
<dbReference type="PROSITE" id="PS00122">
    <property type="entry name" value="CARBOXYLESTERASE_B_1"/>
    <property type="match status" value="1"/>
</dbReference>
<dbReference type="InterPro" id="IPR019826">
    <property type="entry name" value="Carboxylesterase_B_AS"/>
</dbReference>
<accession>A0AAD7EFA2</accession>
<dbReference type="Pfam" id="PF00135">
    <property type="entry name" value="COesterase"/>
    <property type="match status" value="1"/>
</dbReference>
<dbReference type="GO" id="GO:0016787">
    <property type="term" value="F:hydrolase activity"/>
    <property type="evidence" value="ECO:0007669"/>
    <property type="project" value="UniProtKB-KW"/>
</dbReference>
<evidence type="ECO:0000256" key="1">
    <source>
        <dbReference type="ARBA" id="ARBA00005964"/>
    </source>
</evidence>
<evidence type="ECO:0000313" key="6">
    <source>
        <dbReference type="Proteomes" id="UP001218218"/>
    </source>
</evidence>
<evidence type="ECO:0000256" key="2">
    <source>
        <dbReference type="ARBA" id="ARBA00022801"/>
    </source>
</evidence>
<reference evidence="5" key="1">
    <citation type="submission" date="2023-03" db="EMBL/GenBank/DDBJ databases">
        <title>Massive genome expansion in bonnet fungi (Mycena s.s.) driven by repeated elements and novel gene families across ecological guilds.</title>
        <authorList>
            <consortium name="Lawrence Berkeley National Laboratory"/>
            <person name="Harder C.B."/>
            <person name="Miyauchi S."/>
            <person name="Viragh M."/>
            <person name="Kuo A."/>
            <person name="Thoen E."/>
            <person name="Andreopoulos B."/>
            <person name="Lu D."/>
            <person name="Skrede I."/>
            <person name="Drula E."/>
            <person name="Henrissat B."/>
            <person name="Morin E."/>
            <person name="Kohler A."/>
            <person name="Barry K."/>
            <person name="LaButti K."/>
            <person name="Morin E."/>
            <person name="Salamov A."/>
            <person name="Lipzen A."/>
            <person name="Mereny Z."/>
            <person name="Hegedus B."/>
            <person name="Baldrian P."/>
            <person name="Stursova M."/>
            <person name="Weitz H."/>
            <person name="Taylor A."/>
            <person name="Grigoriev I.V."/>
            <person name="Nagy L.G."/>
            <person name="Martin F."/>
            <person name="Kauserud H."/>
        </authorList>
    </citation>
    <scope>NUCLEOTIDE SEQUENCE</scope>
    <source>
        <strain evidence="5">CBHHK002</strain>
    </source>
</reference>
<evidence type="ECO:0000256" key="3">
    <source>
        <dbReference type="RuleBase" id="RU361235"/>
    </source>
</evidence>
<comment type="similarity">
    <text evidence="1 3">Belongs to the type-B carboxylesterase/lipase family.</text>
</comment>
<dbReference type="AlphaFoldDB" id="A0AAD7EFA2"/>
<organism evidence="5 6">
    <name type="scientific">Mycena albidolilacea</name>
    <dbReference type="NCBI Taxonomy" id="1033008"/>
    <lineage>
        <taxon>Eukaryota</taxon>
        <taxon>Fungi</taxon>
        <taxon>Dikarya</taxon>
        <taxon>Basidiomycota</taxon>
        <taxon>Agaricomycotina</taxon>
        <taxon>Agaricomycetes</taxon>
        <taxon>Agaricomycetidae</taxon>
        <taxon>Agaricales</taxon>
        <taxon>Marasmiineae</taxon>
        <taxon>Mycenaceae</taxon>
        <taxon>Mycena</taxon>
    </lineage>
</organism>
<keyword evidence="6" id="KW-1185">Reference proteome</keyword>
<dbReference type="InterPro" id="IPR029058">
    <property type="entry name" value="AB_hydrolase_fold"/>
</dbReference>
<feature type="signal peptide" evidence="3">
    <location>
        <begin position="1"/>
        <end position="20"/>
    </location>
</feature>
<dbReference type="PANTHER" id="PTHR11559">
    <property type="entry name" value="CARBOXYLESTERASE"/>
    <property type="match status" value="1"/>
</dbReference>
<dbReference type="EC" id="3.1.1.-" evidence="3"/>
<evidence type="ECO:0000259" key="4">
    <source>
        <dbReference type="Pfam" id="PF00135"/>
    </source>
</evidence>
<keyword evidence="3" id="KW-0732">Signal</keyword>
<dbReference type="InterPro" id="IPR002018">
    <property type="entry name" value="CarbesteraseB"/>
</dbReference>
<proteinExistence type="inferred from homology"/>
<dbReference type="EMBL" id="JARIHO010000062">
    <property type="protein sequence ID" value="KAJ7315422.1"/>
    <property type="molecule type" value="Genomic_DNA"/>
</dbReference>
<name>A0AAD7EFA2_9AGAR</name>
<dbReference type="SUPFAM" id="SSF53474">
    <property type="entry name" value="alpha/beta-Hydrolases"/>
    <property type="match status" value="1"/>
</dbReference>
<keyword evidence="2 3" id="KW-0378">Hydrolase</keyword>
<dbReference type="InterPro" id="IPR050309">
    <property type="entry name" value="Type-B_Carboxylest/Lipase"/>
</dbReference>
<feature type="chain" id="PRO_5041773786" description="Carboxylic ester hydrolase" evidence="3">
    <location>
        <begin position="21"/>
        <end position="529"/>
    </location>
</feature>
<evidence type="ECO:0000313" key="5">
    <source>
        <dbReference type="EMBL" id="KAJ7315422.1"/>
    </source>
</evidence>
<feature type="domain" description="Carboxylesterase type B" evidence="4">
    <location>
        <begin position="22"/>
        <end position="348"/>
    </location>
</feature>
<gene>
    <name evidence="5" type="ORF">DFH08DRAFT_1040157</name>
</gene>
<sequence length="529" mass="56904">MHTALPLLLALFTGPCVVNARAPIVALKYGVFQGAFDGNLSAFRGVPFAQPAVRFALPKLPSVLHGVQNATSFSPACPQQASIPSPPIPPFEVPPQSEDCKCLKLNVFAPSSASSRSKLPVLVWIYGGGFEVGNSPDTEVRPLVERSIATGEPIIVVTPNYRVSAWGFLAGKEVAGEGITNLGLRDQIFALEWVQEHIAAFGGDPARVVIGGPSAGAISAAVLLLSNKRFEPTALFHGAVMLSGSPPTTGSVADGQPYYDELVAANNCTEQKDSLNCLRHIPLDAFNATVDKTPNLFSFSSVQNVWRPRVDGDIIVQNPLISVSEGLYIPIMTGDSDDEGTLFSLSSTNLTTNDEFVGYLHSKSAFHLPFVLFLRLTAGCMSSFFPNSTPAEIAQLAAFYPDDPTQGSPFDTELANQFTSQFKRIAAFQGDFLGIRKTVAEMYLWGLCEPMQHYAALYINFINTLDPNQPQAGAHNTSAVVWPKWNVPSSNGSSSLLVLSDPGVVNITGENFRVDAIKYLFGLLLKDAY</sequence>
<comment type="caution">
    <text evidence="5">The sequence shown here is derived from an EMBL/GenBank/DDBJ whole genome shotgun (WGS) entry which is preliminary data.</text>
</comment>